<feature type="domain" description="HTH cro/C1-type" evidence="1">
    <location>
        <begin position="16"/>
        <end position="70"/>
    </location>
</feature>
<dbReference type="EMBL" id="LJCR01001107">
    <property type="protein sequence ID" value="KPV51029.1"/>
    <property type="molecule type" value="Genomic_DNA"/>
</dbReference>
<organism evidence="2 3">
    <name type="scientific">Kouleothrix aurantiaca</name>
    <dbReference type="NCBI Taxonomy" id="186479"/>
    <lineage>
        <taxon>Bacteria</taxon>
        <taxon>Bacillati</taxon>
        <taxon>Chloroflexota</taxon>
        <taxon>Chloroflexia</taxon>
        <taxon>Chloroflexales</taxon>
        <taxon>Roseiflexineae</taxon>
        <taxon>Roseiflexaceae</taxon>
        <taxon>Kouleothrix</taxon>
    </lineage>
</organism>
<protein>
    <recommendedName>
        <fullName evidence="1">HTH cro/C1-type domain-containing protein</fullName>
    </recommendedName>
</protein>
<feature type="non-terminal residue" evidence="2">
    <location>
        <position position="70"/>
    </location>
</feature>
<dbReference type="AlphaFoldDB" id="A0A0N8PRW1"/>
<sequence length="70" mass="7580">MIPQHPELPESLGARIARLRAACGWTQEQLAARLAASRVAVSHFELGLALPSERTVLLLAGLFKLAPHDL</sequence>
<dbReference type="InterPro" id="IPR010982">
    <property type="entry name" value="Lambda_DNA-bd_dom_sf"/>
</dbReference>
<evidence type="ECO:0000313" key="3">
    <source>
        <dbReference type="Proteomes" id="UP000050509"/>
    </source>
</evidence>
<dbReference type="Pfam" id="PF13560">
    <property type="entry name" value="HTH_31"/>
    <property type="match status" value="1"/>
</dbReference>
<gene>
    <name evidence="2" type="ORF">SE17_23555</name>
</gene>
<evidence type="ECO:0000259" key="1">
    <source>
        <dbReference type="PROSITE" id="PS50943"/>
    </source>
</evidence>
<reference evidence="2 3" key="1">
    <citation type="submission" date="2015-09" db="EMBL/GenBank/DDBJ databases">
        <title>Draft genome sequence of Kouleothrix aurantiaca JCM 19913.</title>
        <authorList>
            <person name="Hemp J."/>
        </authorList>
    </citation>
    <scope>NUCLEOTIDE SEQUENCE [LARGE SCALE GENOMIC DNA]</scope>
    <source>
        <strain evidence="2 3">COM-B</strain>
    </source>
</reference>
<dbReference type="PROSITE" id="PS50943">
    <property type="entry name" value="HTH_CROC1"/>
    <property type="match status" value="1"/>
</dbReference>
<evidence type="ECO:0000313" key="2">
    <source>
        <dbReference type="EMBL" id="KPV51029.1"/>
    </source>
</evidence>
<proteinExistence type="predicted"/>
<dbReference type="GO" id="GO:0003677">
    <property type="term" value="F:DNA binding"/>
    <property type="evidence" value="ECO:0007669"/>
    <property type="project" value="InterPro"/>
</dbReference>
<dbReference type="SMART" id="SM00530">
    <property type="entry name" value="HTH_XRE"/>
    <property type="match status" value="1"/>
</dbReference>
<keyword evidence="3" id="KW-1185">Reference proteome</keyword>
<dbReference type="CDD" id="cd00093">
    <property type="entry name" value="HTH_XRE"/>
    <property type="match status" value="1"/>
</dbReference>
<name>A0A0N8PRW1_9CHLR</name>
<dbReference type="InterPro" id="IPR001387">
    <property type="entry name" value="Cro/C1-type_HTH"/>
</dbReference>
<dbReference type="Proteomes" id="UP000050509">
    <property type="component" value="Unassembled WGS sequence"/>
</dbReference>
<accession>A0A0N8PRW1</accession>
<dbReference type="SUPFAM" id="SSF47413">
    <property type="entry name" value="lambda repressor-like DNA-binding domains"/>
    <property type="match status" value="1"/>
</dbReference>
<dbReference type="Gene3D" id="1.10.260.40">
    <property type="entry name" value="lambda repressor-like DNA-binding domains"/>
    <property type="match status" value="1"/>
</dbReference>
<comment type="caution">
    <text evidence="2">The sequence shown here is derived from an EMBL/GenBank/DDBJ whole genome shotgun (WGS) entry which is preliminary data.</text>
</comment>